<accession>A0ABW6KZ55</accession>
<evidence type="ECO:0008006" key="4">
    <source>
        <dbReference type="Google" id="ProtNLM"/>
    </source>
</evidence>
<comment type="caution">
    <text evidence="2">The sequence shown here is derived from an EMBL/GenBank/DDBJ whole genome shotgun (WGS) entry which is preliminary data.</text>
</comment>
<dbReference type="Proteomes" id="UP001601197">
    <property type="component" value="Unassembled WGS sequence"/>
</dbReference>
<reference evidence="2 3" key="1">
    <citation type="submission" date="2024-10" db="EMBL/GenBank/DDBJ databases">
        <title>The Natural Products Discovery Center: Release of the First 8490 Sequenced Strains for Exploring Actinobacteria Biosynthetic Diversity.</title>
        <authorList>
            <person name="Kalkreuter E."/>
            <person name="Kautsar S.A."/>
            <person name="Yang D."/>
            <person name="Bader C.D."/>
            <person name="Teijaro C.N."/>
            <person name="Fluegel L."/>
            <person name="Davis C.M."/>
            <person name="Simpson J.R."/>
            <person name="Lauterbach L."/>
            <person name="Steele A.D."/>
            <person name="Gui C."/>
            <person name="Meng S."/>
            <person name="Li G."/>
            <person name="Viehrig K."/>
            <person name="Ye F."/>
            <person name="Su P."/>
            <person name="Kiefer A.F."/>
            <person name="Nichols A."/>
            <person name="Cepeda A.J."/>
            <person name="Yan W."/>
            <person name="Fan B."/>
            <person name="Jiang Y."/>
            <person name="Adhikari A."/>
            <person name="Zheng C.-J."/>
            <person name="Schuster L."/>
            <person name="Cowan T.M."/>
            <person name="Smanski M.J."/>
            <person name="Chevrette M.G."/>
            <person name="De Carvalho L.P.S."/>
            <person name="Shen B."/>
        </authorList>
    </citation>
    <scope>NUCLEOTIDE SEQUENCE [LARGE SCALE GENOMIC DNA]</scope>
    <source>
        <strain evidence="2 3">NPDC007147</strain>
    </source>
</reference>
<keyword evidence="1" id="KW-0732">Signal</keyword>
<feature type="signal peptide" evidence="1">
    <location>
        <begin position="1"/>
        <end position="33"/>
    </location>
</feature>
<evidence type="ECO:0000313" key="3">
    <source>
        <dbReference type="Proteomes" id="UP001601197"/>
    </source>
</evidence>
<evidence type="ECO:0000256" key="1">
    <source>
        <dbReference type="SAM" id="SignalP"/>
    </source>
</evidence>
<name>A0ABW6KZ55_9ACTN</name>
<dbReference type="RefSeq" id="WP_388349203.1">
    <property type="nucleotide sequence ID" value="NZ_JBIAFJ010000019.1"/>
</dbReference>
<feature type="chain" id="PRO_5046441264" description="Secreted protein" evidence="1">
    <location>
        <begin position="34"/>
        <end position="417"/>
    </location>
</feature>
<gene>
    <name evidence="2" type="ORF">ACFYNZ_21060</name>
</gene>
<keyword evidence="3" id="KW-1185">Reference proteome</keyword>
<evidence type="ECO:0000313" key="2">
    <source>
        <dbReference type="EMBL" id="MFE9171948.1"/>
    </source>
</evidence>
<dbReference type="EMBL" id="JBIAFJ010000019">
    <property type="protein sequence ID" value="MFE9171948.1"/>
    <property type="molecule type" value="Genomic_DNA"/>
</dbReference>
<organism evidence="2 3">
    <name type="scientific">Streptomyces kebangsaanensis</name>
    <dbReference type="NCBI Taxonomy" id="864058"/>
    <lineage>
        <taxon>Bacteria</taxon>
        <taxon>Bacillati</taxon>
        <taxon>Actinomycetota</taxon>
        <taxon>Actinomycetes</taxon>
        <taxon>Kitasatosporales</taxon>
        <taxon>Streptomycetaceae</taxon>
        <taxon>Streptomyces</taxon>
    </lineage>
</organism>
<proteinExistence type="predicted"/>
<protein>
    <recommendedName>
        <fullName evidence="4">Secreted protein</fullName>
    </recommendedName>
</protein>
<sequence length="417" mass="45373">MRFPRRGRLPGAALFLAVLGMLTAAVSAAPATAAPTPPPRPMTTASPSAFALRWGNDRTAQADNLRKAVNPGGNRITVGSMLNAANRQAHTQNQTACRNNAMTHNGALIGAHAAAYYCLDHADTVNTRWTPQGISGTEDAQPGAGTVNGHRAIVFSWHSGGVNQQGTGTRLSFLDRATNKYIHVLLVRPNSTGTDYSDVSTHAGGIVWYRHYIFVAGPTSGVRVFDTDDLLRLANNTKASTDPACTTGFHTSGPHAGKYCGRGYHYLLPEKGQWINQRAGTRYDSMSLERASGRSPVFLTSEYRENSVGRVVRWPSSRMTRFSGTIQPTTAWHQPVRDVQGAFSRGCYYFNSGGGPNHNRHLVSARTTGNKATKWQLGGRGLQDLYWLRSANQLWTLTEAPGAHNRFLYGVHRPTCP</sequence>